<feature type="region of interest" description="Disordered" evidence="2">
    <location>
        <begin position="114"/>
        <end position="203"/>
    </location>
</feature>
<feature type="region of interest" description="Disordered" evidence="2">
    <location>
        <begin position="553"/>
        <end position="604"/>
    </location>
</feature>
<proteinExistence type="predicted"/>
<dbReference type="InterPro" id="IPR000387">
    <property type="entry name" value="Tyr_Pase_dom"/>
</dbReference>
<organism evidence="4 5">
    <name type="scientific">Physocladia obscura</name>
    <dbReference type="NCBI Taxonomy" id="109957"/>
    <lineage>
        <taxon>Eukaryota</taxon>
        <taxon>Fungi</taxon>
        <taxon>Fungi incertae sedis</taxon>
        <taxon>Chytridiomycota</taxon>
        <taxon>Chytridiomycota incertae sedis</taxon>
        <taxon>Chytridiomycetes</taxon>
        <taxon>Chytridiales</taxon>
        <taxon>Chytriomycetaceae</taxon>
        <taxon>Physocladia</taxon>
    </lineage>
</organism>
<sequence>MELDVDVAMVMEVELKIEKGETGGSGVVSSAGGSGIGIGAGTGTDAGITSGAEGVNLQPAPRHYPRHGDLPWHTSWIDNDAMIGGCSAPTERRHWAALRALGVGLVVSLTEAPLSPPRVRRRRSTDNPNSATPETATGPQTRTTTTTITTATNTTTTKEPLPFGTAWDDIPSDNKPSDNNRYGYAADNDIDFDNDNDNENDSDADEYSGICAKCGHIDDSYEADLFADVVAKNSELNAIDDEMSVLFLPIPDGSVPRFEQLDIFLREADATIKLGKKVMVHCQAGVGRTGTFLAIYLINKYQLDPVTAITILRHYRPQSLQFHSTDWEIDPFRLHPDPKAYNRNMVQERFVERWWHAMIKEKRRTSVSLGSMIHRNETDYGSSPHKSKRRTSVAIEGSKSMDSESAISAKSKHHRRRQSDSTNSTTTYDNFVDYLVALSKQQPNQHQLQLQIQQLTKKSEENCEVGGSYEEKSMNSSESPIGIPKRSPTTSILSSSISAAAAMSMYPTPPRSSEITSSFKQERQTADLSSATQASSLSINSTSTIPSLIIISSPQQQDQQQPPSSTEHLSSSLTESFSKLSSAAHPYSRHQQVGSFQRKRHPKPSLNFHNNNSNTSMSLHSFPKSSSFSISTILLKLIDQQLDQKFSAFTQPCVISRTYAEKSSSNHTDNSGRCVQTSAGLPRNLGESKMLCYGCRGVVAVGPERIRLYPGRESEGYVVWPVVVPFPKREDEVVSAVVVGSVGNIPLSAATATTASITAGLNVVPSLTSSYSFGGPLMELVIQEKEAWGAGDGVEMDINGVAVAAEPAVLVGSMSSDLNGAVKALKLEEIQRKEISLALRKRVV</sequence>
<keyword evidence="1" id="KW-0378">Hydrolase</keyword>
<evidence type="ECO:0000313" key="5">
    <source>
        <dbReference type="Proteomes" id="UP001211907"/>
    </source>
</evidence>
<dbReference type="InterPro" id="IPR020422">
    <property type="entry name" value="TYR_PHOSPHATASE_DUAL_dom"/>
</dbReference>
<feature type="region of interest" description="Disordered" evidence="2">
    <location>
        <begin position="468"/>
        <end position="490"/>
    </location>
</feature>
<dbReference type="Proteomes" id="UP001211907">
    <property type="component" value="Unassembled WGS sequence"/>
</dbReference>
<dbReference type="SMART" id="SM00195">
    <property type="entry name" value="DSPc"/>
    <property type="match status" value="1"/>
</dbReference>
<accession>A0AAD5SWU3</accession>
<gene>
    <name evidence="4" type="ORF">HK100_002925</name>
</gene>
<dbReference type="AlphaFoldDB" id="A0AAD5SWU3"/>
<dbReference type="GO" id="GO:0004725">
    <property type="term" value="F:protein tyrosine phosphatase activity"/>
    <property type="evidence" value="ECO:0007669"/>
    <property type="project" value="InterPro"/>
</dbReference>
<evidence type="ECO:0000259" key="3">
    <source>
        <dbReference type="PROSITE" id="PS50056"/>
    </source>
</evidence>
<dbReference type="Gene3D" id="3.90.190.10">
    <property type="entry name" value="Protein tyrosine phosphatase superfamily"/>
    <property type="match status" value="1"/>
</dbReference>
<protein>
    <recommendedName>
        <fullName evidence="3">Tyrosine specific protein phosphatases domain-containing protein</fullName>
    </recommendedName>
</protein>
<dbReference type="PRINTS" id="PR00700">
    <property type="entry name" value="PRTYPHPHTASE"/>
</dbReference>
<name>A0AAD5SWU3_9FUNG</name>
<comment type="caution">
    <text evidence="4">The sequence shown here is derived from an EMBL/GenBank/DDBJ whole genome shotgun (WGS) entry which is preliminary data.</text>
</comment>
<dbReference type="PROSITE" id="PS50056">
    <property type="entry name" value="TYR_PHOSPHATASE_2"/>
    <property type="match status" value="1"/>
</dbReference>
<dbReference type="InterPro" id="IPR050561">
    <property type="entry name" value="PTP"/>
</dbReference>
<dbReference type="SMART" id="SM00404">
    <property type="entry name" value="PTPc_motif"/>
    <property type="match status" value="1"/>
</dbReference>
<evidence type="ECO:0000256" key="2">
    <source>
        <dbReference type="SAM" id="MobiDB-lite"/>
    </source>
</evidence>
<evidence type="ECO:0000313" key="4">
    <source>
        <dbReference type="EMBL" id="KAJ3110734.1"/>
    </source>
</evidence>
<keyword evidence="5" id="KW-1185">Reference proteome</keyword>
<reference evidence="4" key="1">
    <citation type="submission" date="2020-05" db="EMBL/GenBank/DDBJ databases">
        <title>Phylogenomic resolution of chytrid fungi.</title>
        <authorList>
            <person name="Stajich J.E."/>
            <person name="Amses K."/>
            <person name="Simmons R."/>
            <person name="Seto K."/>
            <person name="Myers J."/>
            <person name="Bonds A."/>
            <person name="Quandt C.A."/>
            <person name="Barry K."/>
            <person name="Liu P."/>
            <person name="Grigoriev I."/>
            <person name="Longcore J.E."/>
            <person name="James T.Y."/>
        </authorList>
    </citation>
    <scope>NUCLEOTIDE SEQUENCE</scope>
    <source>
        <strain evidence="4">JEL0513</strain>
    </source>
</reference>
<feature type="region of interest" description="Disordered" evidence="2">
    <location>
        <begin position="505"/>
        <end position="537"/>
    </location>
</feature>
<dbReference type="Pfam" id="PF22785">
    <property type="entry name" value="Tc-R-P"/>
    <property type="match status" value="1"/>
</dbReference>
<dbReference type="InterPro" id="IPR003595">
    <property type="entry name" value="Tyr_Pase_cat"/>
</dbReference>
<dbReference type="InterPro" id="IPR029021">
    <property type="entry name" value="Prot-tyrosine_phosphatase-like"/>
</dbReference>
<feature type="domain" description="Tyrosine specific protein phosphatases" evidence="3">
    <location>
        <begin position="262"/>
        <end position="321"/>
    </location>
</feature>
<dbReference type="PROSITE" id="PS00383">
    <property type="entry name" value="TYR_PHOSPHATASE_1"/>
    <property type="match status" value="1"/>
</dbReference>
<feature type="region of interest" description="Disordered" evidence="2">
    <location>
        <begin position="375"/>
        <end position="426"/>
    </location>
</feature>
<evidence type="ECO:0000256" key="1">
    <source>
        <dbReference type="ARBA" id="ARBA00022801"/>
    </source>
</evidence>
<dbReference type="SUPFAM" id="SSF52799">
    <property type="entry name" value="(Phosphotyrosine protein) phosphatases II"/>
    <property type="match status" value="1"/>
</dbReference>
<dbReference type="PANTHER" id="PTHR23339">
    <property type="entry name" value="TYROSINE SPECIFIC PROTEIN PHOSPHATASE AND DUAL SPECIFICITY PROTEIN PHOSPHATASE"/>
    <property type="match status" value="1"/>
</dbReference>
<dbReference type="InterPro" id="IPR016130">
    <property type="entry name" value="Tyr_Pase_AS"/>
</dbReference>
<dbReference type="InterPro" id="IPR000242">
    <property type="entry name" value="PTP_cat"/>
</dbReference>
<feature type="compositionally biased region" description="Acidic residues" evidence="2">
    <location>
        <begin position="188"/>
        <end position="203"/>
    </location>
</feature>
<dbReference type="EMBL" id="JADGJH010001699">
    <property type="protein sequence ID" value="KAJ3110734.1"/>
    <property type="molecule type" value="Genomic_DNA"/>
</dbReference>
<feature type="compositionally biased region" description="Low complexity" evidence="2">
    <location>
        <begin position="553"/>
        <end position="582"/>
    </location>
</feature>
<feature type="compositionally biased region" description="Low complexity" evidence="2">
    <location>
        <begin position="132"/>
        <end position="157"/>
    </location>
</feature>